<sequence length="319" mass="34958">MLKSVFSQWYPPAATFTEEDVLDQSGKVFIITGANQGIGFELTKSLYKTGATIYMAGRSADHMAASISKIRSSNPAPVTPSTLKFLHLDLADLASVKSAAAEFSRQETKVNILWNNAAIGGAPNGTATAQNLEAHVGTNCVAPLLFTQLLLPQLRNAAQSAPEGSVRVIWSGSAMVDTHSVLGGLNFKSIEEPQTTDSNTDYAASKVGNWFLAVEAAKAWSPYGIVSVVQNPGNLDTKAYRYQSWFLVTLLKWLVLYPPKYGAYTLLFSGFSMEVKSGDFIWPWGRVARSPREDIHEAIRKGASERFWTWCEEKAKLHD</sequence>
<name>A0ACB6R266_9PLEO</name>
<keyword evidence="2" id="KW-1185">Reference proteome</keyword>
<protein>
    <submittedName>
        <fullName evidence="1">NAD(P)-binding protein</fullName>
    </submittedName>
</protein>
<comment type="caution">
    <text evidence="1">The sequence shown here is derived from an EMBL/GenBank/DDBJ whole genome shotgun (WGS) entry which is preliminary data.</text>
</comment>
<accession>A0ACB6R266</accession>
<dbReference type="Proteomes" id="UP000799755">
    <property type="component" value="Unassembled WGS sequence"/>
</dbReference>
<reference evidence="1" key="1">
    <citation type="journal article" date="2020" name="Stud. Mycol.">
        <title>101 Dothideomycetes genomes: a test case for predicting lifestyles and emergence of pathogens.</title>
        <authorList>
            <person name="Haridas S."/>
            <person name="Albert R."/>
            <person name="Binder M."/>
            <person name="Bloem J."/>
            <person name="Labutti K."/>
            <person name="Salamov A."/>
            <person name="Andreopoulos B."/>
            <person name="Baker S."/>
            <person name="Barry K."/>
            <person name="Bills G."/>
            <person name="Bluhm B."/>
            <person name="Cannon C."/>
            <person name="Castanera R."/>
            <person name="Culley D."/>
            <person name="Daum C."/>
            <person name="Ezra D."/>
            <person name="Gonzalez J."/>
            <person name="Henrissat B."/>
            <person name="Kuo A."/>
            <person name="Liang C."/>
            <person name="Lipzen A."/>
            <person name="Lutzoni F."/>
            <person name="Magnuson J."/>
            <person name="Mondo S."/>
            <person name="Nolan M."/>
            <person name="Ohm R."/>
            <person name="Pangilinan J."/>
            <person name="Park H.-J."/>
            <person name="Ramirez L."/>
            <person name="Alfaro M."/>
            <person name="Sun H."/>
            <person name="Tritt A."/>
            <person name="Yoshinaga Y."/>
            <person name="Zwiers L.-H."/>
            <person name="Turgeon B."/>
            <person name="Goodwin S."/>
            <person name="Spatafora J."/>
            <person name="Crous P."/>
            <person name="Grigoriev I."/>
        </authorList>
    </citation>
    <scope>NUCLEOTIDE SEQUENCE</scope>
    <source>
        <strain evidence="1">ATCC 200398</strain>
    </source>
</reference>
<gene>
    <name evidence="1" type="ORF">BDR25DRAFT_259069</name>
</gene>
<evidence type="ECO:0000313" key="1">
    <source>
        <dbReference type="EMBL" id="KAF2472602.1"/>
    </source>
</evidence>
<organism evidence="1 2">
    <name type="scientific">Lindgomyces ingoldianus</name>
    <dbReference type="NCBI Taxonomy" id="673940"/>
    <lineage>
        <taxon>Eukaryota</taxon>
        <taxon>Fungi</taxon>
        <taxon>Dikarya</taxon>
        <taxon>Ascomycota</taxon>
        <taxon>Pezizomycotina</taxon>
        <taxon>Dothideomycetes</taxon>
        <taxon>Pleosporomycetidae</taxon>
        <taxon>Pleosporales</taxon>
        <taxon>Lindgomycetaceae</taxon>
        <taxon>Lindgomyces</taxon>
    </lineage>
</organism>
<proteinExistence type="predicted"/>
<dbReference type="EMBL" id="MU003502">
    <property type="protein sequence ID" value="KAF2472602.1"/>
    <property type="molecule type" value="Genomic_DNA"/>
</dbReference>
<evidence type="ECO:0000313" key="2">
    <source>
        <dbReference type="Proteomes" id="UP000799755"/>
    </source>
</evidence>